<name>A0ABR3JZ33_9AGAR</name>
<organism evidence="1 2">
    <name type="scientific">Hohenbuehelia grisea</name>
    <dbReference type="NCBI Taxonomy" id="104357"/>
    <lineage>
        <taxon>Eukaryota</taxon>
        <taxon>Fungi</taxon>
        <taxon>Dikarya</taxon>
        <taxon>Basidiomycota</taxon>
        <taxon>Agaricomycotina</taxon>
        <taxon>Agaricomycetes</taxon>
        <taxon>Agaricomycetidae</taxon>
        <taxon>Agaricales</taxon>
        <taxon>Pleurotineae</taxon>
        <taxon>Pleurotaceae</taxon>
        <taxon>Hohenbuehelia</taxon>
    </lineage>
</organism>
<sequence>MAGMAGMTRSEDHAIIPPSLAMPCHRLAEGKRGAWLSDLFLLVFSNHLVDTIHVQSTEYPLSEVCLCAASIEHGLRLWLSGTKAEKTLFSDTLWGEATDIYAISAGGIDASRWETIFEECSKVIARSKMGKRGDTARVQTVVDYSSDPRAAVRD</sequence>
<reference evidence="2" key="1">
    <citation type="submission" date="2024-06" db="EMBL/GenBank/DDBJ databases">
        <title>Multi-omics analyses provide insights into the biosynthesis of the anticancer antibiotic pleurotin in Hohenbuehelia grisea.</title>
        <authorList>
            <person name="Weaver J.A."/>
            <person name="Alberti F."/>
        </authorList>
    </citation>
    <scope>NUCLEOTIDE SEQUENCE [LARGE SCALE GENOMIC DNA]</scope>
    <source>
        <strain evidence="2">T-177</strain>
    </source>
</reference>
<evidence type="ECO:0000313" key="2">
    <source>
        <dbReference type="Proteomes" id="UP001556367"/>
    </source>
</evidence>
<gene>
    <name evidence="1" type="ORF">HGRIS_005443</name>
</gene>
<accession>A0ABR3JZ33</accession>
<evidence type="ECO:0000313" key="1">
    <source>
        <dbReference type="EMBL" id="KAL0960403.1"/>
    </source>
</evidence>
<dbReference type="Proteomes" id="UP001556367">
    <property type="component" value="Unassembled WGS sequence"/>
</dbReference>
<protein>
    <submittedName>
        <fullName evidence="1">Uncharacterized protein</fullName>
    </submittedName>
</protein>
<dbReference type="EMBL" id="JASNQZ010000001">
    <property type="protein sequence ID" value="KAL0960403.1"/>
    <property type="molecule type" value="Genomic_DNA"/>
</dbReference>
<comment type="caution">
    <text evidence="1">The sequence shown here is derived from an EMBL/GenBank/DDBJ whole genome shotgun (WGS) entry which is preliminary data.</text>
</comment>
<keyword evidence="2" id="KW-1185">Reference proteome</keyword>
<proteinExistence type="predicted"/>